<feature type="transmembrane region" description="Helical" evidence="1">
    <location>
        <begin position="130"/>
        <end position="148"/>
    </location>
</feature>
<keyword evidence="1" id="KW-0812">Transmembrane</keyword>
<feature type="transmembrane region" description="Helical" evidence="1">
    <location>
        <begin position="12"/>
        <end position="40"/>
    </location>
</feature>
<evidence type="ECO:0000256" key="1">
    <source>
        <dbReference type="SAM" id="Phobius"/>
    </source>
</evidence>
<protein>
    <submittedName>
        <fullName evidence="2">Uncharacterized protein</fullName>
    </submittedName>
</protein>
<feature type="transmembrane region" description="Helical" evidence="1">
    <location>
        <begin position="60"/>
        <end position="89"/>
    </location>
</feature>
<proteinExistence type="predicted"/>
<dbReference type="Proteomes" id="UP001185012">
    <property type="component" value="Unassembled WGS sequence"/>
</dbReference>
<feature type="transmembrane region" description="Helical" evidence="1">
    <location>
        <begin position="101"/>
        <end position="118"/>
    </location>
</feature>
<evidence type="ECO:0000313" key="3">
    <source>
        <dbReference type="Proteomes" id="UP001185012"/>
    </source>
</evidence>
<gene>
    <name evidence="2" type="ORF">JOE21_001796</name>
</gene>
<dbReference type="RefSeq" id="WP_309864850.1">
    <property type="nucleotide sequence ID" value="NZ_JAVDQG010000003.1"/>
</dbReference>
<organism evidence="2 3">
    <name type="scientific">Desmospora profundinema</name>
    <dbReference type="NCBI Taxonomy" id="1571184"/>
    <lineage>
        <taxon>Bacteria</taxon>
        <taxon>Bacillati</taxon>
        <taxon>Bacillota</taxon>
        <taxon>Bacilli</taxon>
        <taxon>Bacillales</taxon>
        <taxon>Thermoactinomycetaceae</taxon>
        <taxon>Desmospora</taxon>
    </lineage>
</organism>
<keyword evidence="3" id="KW-1185">Reference proteome</keyword>
<evidence type="ECO:0000313" key="2">
    <source>
        <dbReference type="EMBL" id="MDR6225798.1"/>
    </source>
</evidence>
<reference evidence="2 3" key="1">
    <citation type="submission" date="2023-07" db="EMBL/GenBank/DDBJ databases">
        <title>Genomic Encyclopedia of Type Strains, Phase IV (KMG-IV): sequencing the most valuable type-strain genomes for metagenomic binning, comparative biology and taxonomic classification.</title>
        <authorList>
            <person name="Goeker M."/>
        </authorList>
    </citation>
    <scope>NUCLEOTIDE SEQUENCE [LARGE SCALE GENOMIC DNA]</scope>
    <source>
        <strain evidence="2 3">DSM 45903</strain>
    </source>
</reference>
<keyword evidence="1" id="KW-1133">Transmembrane helix</keyword>
<accession>A0ABU1IN17</accession>
<keyword evidence="1" id="KW-0472">Membrane</keyword>
<name>A0ABU1IN17_9BACL</name>
<comment type="caution">
    <text evidence="2">The sequence shown here is derived from an EMBL/GenBank/DDBJ whole genome shotgun (WGS) entry which is preliminary data.</text>
</comment>
<dbReference type="EMBL" id="JAVDQG010000003">
    <property type="protein sequence ID" value="MDR6225798.1"/>
    <property type="molecule type" value="Genomic_DNA"/>
</dbReference>
<sequence>MLGKEAAMLDRLMVWFFIGLLLIGAIVLMIGLPLAGHAALLWLLQSWSWMDTTVTAEAAYLWWALGMFFFPLLPLAAVQVVNTVHLWIWKQPLPNTARHPFSVGLSLFVLGLYFSQLGSQITAIHLSTPAVIALAMGYTAVFQLICWTQPTWVRWIRRG</sequence>